<gene>
    <name evidence="2" type="ORF">IOD40_18990</name>
</gene>
<dbReference type="Proteomes" id="UP000601789">
    <property type="component" value="Unassembled WGS sequence"/>
</dbReference>
<dbReference type="SUPFAM" id="SSF51182">
    <property type="entry name" value="RmlC-like cupins"/>
    <property type="match status" value="1"/>
</dbReference>
<organism evidence="2 3">
    <name type="scientific">Aquamicrobium zhengzhouense</name>
    <dbReference type="NCBI Taxonomy" id="2781738"/>
    <lineage>
        <taxon>Bacteria</taxon>
        <taxon>Pseudomonadati</taxon>
        <taxon>Pseudomonadota</taxon>
        <taxon>Alphaproteobacteria</taxon>
        <taxon>Hyphomicrobiales</taxon>
        <taxon>Phyllobacteriaceae</taxon>
        <taxon>Aquamicrobium</taxon>
    </lineage>
</organism>
<keyword evidence="3" id="KW-1185">Reference proteome</keyword>
<feature type="region of interest" description="Disordered" evidence="1">
    <location>
        <begin position="249"/>
        <end position="268"/>
    </location>
</feature>
<accession>A0ABS0SJ97</accession>
<evidence type="ECO:0000313" key="3">
    <source>
        <dbReference type="Proteomes" id="UP000601789"/>
    </source>
</evidence>
<dbReference type="EMBL" id="JADGMQ010000022">
    <property type="protein sequence ID" value="MBI1622742.1"/>
    <property type="molecule type" value="Genomic_DNA"/>
</dbReference>
<name>A0ABS0SJ97_9HYPH</name>
<sequence length="268" mass="29473">MEPTKYFYDLFDTKAASTSLDGDGLTVRRLEAAQRSLSLTTPDTAEAILILSHGKAQVTGQTIQGERQLAIVAPATDIVLEPETLAYLVAPKAKTARFTRAKTLPAIYDMDRLQPPADNPRLKMLQTDAMSINWVHYQGPRDRTKLSPHSHADFSQGSLALEGNFIHHLRTPWSKNANEWRADVHVDAASPSLATIPPTVEHTTEGVGDGPHLLVDLFHPARADYIAKGWMLNANDYKSCGKQRLPERMAGQSASHPVALQNMLHGRG</sequence>
<reference evidence="2 3" key="1">
    <citation type="submission" date="2020-10" db="EMBL/GenBank/DDBJ databases">
        <title>Aquamicrobium zhengzhouensis sp. nov., a exopolysaccharide producing bacterium isolated from farmland soil.</title>
        <authorList>
            <person name="Wang X."/>
        </authorList>
    </citation>
    <scope>NUCLEOTIDE SEQUENCE [LARGE SCALE GENOMIC DNA]</scope>
    <source>
        <strain evidence="3">cd-1</strain>
    </source>
</reference>
<evidence type="ECO:0000256" key="1">
    <source>
        <dbReference type="SAM" id="MobiDB-lite"/>
    </source>
</evidence>
<dbReference type="RefSeq" id="WP_198478279.1">
    <property type="nucleotide sequence ID" value="NZ_JADGMQ010000022.1"/>
</dbReference>
<dbReference type="Gene3D" id="2.60.120.10">
    <property type="entry name" value="Jelly Rolls"/>
    <property type="match status" value="1"/>
</dbReference>
<evidence type="ECO:0000313" key="2">
    <source>
        <dbReference type="EMBL" id="MBI1622742.1"/>
    </source>
</evidence>
<protein>
    <submittedName>
        <fullName evidence="2">Uncharacterized protein</fullName>
    </submittedName>
</protein>
<dbReference type="InterPro" id="IPR011051">
    <property type="entry name" value="RmlC_Cupin_sf"/>
</dbReference>
<comment type="caution">
    <text evidence="2">The sequence shown here is derived from an EMBL/GenBank/DDBJ whole genome shotgun (WGS) entry which is preliminary data.</text>
</comment>
<dbReference type="InterPro" id="IPR014710">
    <property type="entry name" value="RmlC-like_jellyroll"/>
</dbReference>
<proteinExistence type="predicted"/>